<sequence>MDLPGVVEVTDPAPVVAHLASYEAWADQSGVPFHETVARASEIVAAEIESEGAFRITCRGGILACRR</sequence>
<keyword evidence="2" id="KW-1185">Reference proteome</keyword>
<protein>
    <submittedName>
        <fullName evidence="1">Uncharacterized protein</fullName>
    </submittedName>
</protein>
<reference evidence="1 2" key="1">
    <citation type="submission" date="2024-09" db="EMBL/GenBank/DDBJ databases">
        <title>The Natural Products Discovery Center: Release of the First 8490 Sequenced Strains for Exploring Actinobacteria Biosynthetic Diversity.</title>
        <authorList>
            <person name="Kalkreuter E."/>
            <person name="Kautsar S.A."/>
            <person name="Yang D."/>
            <person name="Bader C.D."/>
            <person name="Teijaro C.N."/>
            <person name="Fluegel L."/>
            <person name="Davis C.M."/>
            <person name="Simpson J.R."/>
            <person name="Lauterbach L."/>
            <person name="Steele A.D."/>
            <person name="Gui C."/>
            <person name="Meng S."/>
            <person name="Li G."/>
            <person name="Viehrig K."/>
            <person name="Ye F."/>
            <person name="Su P."/>
            <person name="Kiefer A.F."/>
            <person name="Nichols A."/>
            <person name="Cepeda A.J."/>
            <person name="Yan W."/>
            <person name="Fan B."/>
            <person name="Jiang Y."/>
            <person name="Adhikari A."/>
            <person name="Zheng C.-J."/>
            <person name="Schuster L."/>
            <person name="Cowan T.M."/>
            <person name="Smanski M.J."/>
            <person name="Chevrette M.G."/>
            <person name="De Carvalho L.P.S."/>
            <person name="Shen B."/>
        </authorList>
    </citation>
    <scope>NUCLEOTIDE SEQUENCE [LARGE SCALE GENOMIC DNA]</scope>
    <source>
        <strain evidence="1 2">NPDC058753</strain>
    </source>
</reference>
<comment type="caution">
    <text evidence="1">The sequence shown here is derived from an EMBL/GenBank/DDBJ whole genome shotgun (WGS) entry which is preliminary data.</text>
</comment>
<dbReference type="EMBL" id="JBHYPX010000008">
    <property type="protein sequence ID" value="MFE1351610.1"/>
    <property type="molecule type" value="Genomic_DNA"/>
</dbReference>
<organism evidence="1 2">
    <name type="scientific">Kitasatospora phosalacinea</name>
    <dbReference type="NCBI Taxonomy" id="2065"/>
    <lineage>
        <taxon>Bacteria</taxon>
        <taxon>Bacillati</taxon>
        <taxon>Actinomycetota</taxon>
        <taxon>Actinomycetes</taxon>
        <taxon>Kitasatosporales</taxon>
        <taxon>Streptomycetaceae</taxon>
        <taxon>Kitasatospora</taxon>
    </lineage>
</organism>
<evidence type="ECO:0000313" key="1">
    <source>
        <dbReference type="EMBL" id="MFE1351610.1"/>
    </source>
</evidence>
<dbReference type="Proteomes" id="UP001599542">
    <property type="component" value="Unassembled WGS sequence"/>
</dbReference>
<dbReference type="RefSeq" id="WP_380327845.1">
    <property type="nucleotide sequence ID" value="NZ_JBHYPW010000042.1"/>
</dbReference>
<accession>A0ABW6GFW8</accession>
<proteinExistence type="predicted"/>
<evidence type="ECO:0000313" key="2">
    <source>
        <dbReference type="Proteomes" id="UP001599542"/>
    </source>
</evidence>
<name>A0ABW6GFW8_9ACTN</name>
<gene>
    <name evidence="1" type="ORF">ACFW6T_06415</name>
</gene>